<proteinExistence type="predicted"/>
<protein>
    <submittedName>
        <fullName evidence="1">Uncharacterized protein</fullName>
    </submittedName>
</protein>
<evidence type="ECO:0000313" key="1">
    <source>
        <dbReference type="EMBL" id="EYE89999.1"/>
    </source>
</evidence>
<sequence>MGPFMLGPPADQRLLSFWLLLPAVPSYLGFPLRTSGCSAALLWSFILKSHGLFFGQAPEFRHGIGNFLVIQHPGLAVNWRAPLPLHSRLSTPPGSIHLHIRNYCILFISACLTCEAWSCNTQMRLAQGTGSRPPGVTSR</sequence>
<dbReference type="RefSeq" id="XP_040633689.1">
    <property type="nucleotide sequence ID" value="XM_040783303.1"/>
</dbReference>
<keyword evidence="2" id="KW-1185">Reference proteome</keyword>
<dbReference type="HOGENOM" id="CLU_1844693_0_0_1"/>
<dbReference type="AlphaFoldDB" id="A0A017S047"/>
<accession>A0A017S047</accession>
<dbReference type="Proteomes" id="UP000019804">
    <property type="component" value="Unassembled WGS sequence"/>
</dbReference>
<name>A0A017S047_ASPRC</name>
<gene>
    <name evidence="1" type="ORF">EURHEDRAFT_417883</name>
</gene>
<evidence type="ECO:0000313" key="2">
    <source>
        <dbReference type="Proteomes" id="UP000019804"/>
    </source>
</evidence>
<dbReference type="EMBL" id="KK088482">
    <property type="protein sequence ID" value="EYE89999.1"/>
    <property type="molecule type" value="Genomic_DNA"/>
</dbReference>
<dbReference type="GeneID" id="63698427"/>
<organism evidence="1 2">
    <name type="scientific">Aspergillus ruber (strain CBS 135680)</name>
    <dbReference type="NCBI Taxonomy" id="1388766"/>
    <lineage>
        <taxon>Eukaryota</taxon>
        <taxon>Fungi</taxon>
        <taxon>Dikarya</taxon>
        <taxon>Ascomycota</taxon>
        <taxon>Pezizomycotina</taxon>
        <taxon>Eurotiomycetes</taxon>
        <taxon>Eurotiomycetidae</taxon>
        <taxon>Eurotiales</taxon>
        <taxon>Aspergillaceae</taxon>
        <taxon>Aspergillus</taxon>
        <taxon>Aspergillus subgen. Aspergillus</taxon>
    </lineage>
</organism>
<reference evidence="2" key="1">
    <citation type="journal article" date="2014" name="Nat. Commun.">
        <title>Genomic adaptations of the halophilic Dead Sea filamentous fungus Eurotium rubrum.</title>
        <authorList>
            <person name="Kis-Papo T."/>
            <person name="Weig A.R."/>
            <person name="Riley R."/>
            <person name="Persoh D."/>
            <person name="Salamov A."/>
            <person name="Sun H."/>
            <person name="Lipzen A."/>
            <person name="Wasser S.P."/>
            <person name="Rambold G."/>
            <person name="Grigoriev I.V."/>
            <person name="Nevo E."/>
        </authorList>
    </citation>
    <scope>NUCLEOTIDE SEQUENCE [LARGE SCALE GENOMIC DNA]</scope>
    <source>
        <strain evidence="2">CBS 135680</strain>
    </source>
</reference>